<organism evidence="2 3">
    <name type="scientific">Mycobacteroides abscessus subsp. abscessus</name>
    <dbReference type="NCBI Taxonomy" id="1185650"/>
    <lineage>
        <taxon>Bacteria</taxon>
        <taxon>Bacillati</taxon>
        <taxon>Actinomycetota</taxon>
        <taxon>Actinomycetes</taxon>
        <taxon>Mycobacteriales</taxon>
        <taxon>Mycobacteriaceae</taxon>
        <taxon>Mycobacteroides</taxon>
        <taxon>Mycobacteroides abscessus</taxon>
    </lineage>
</organism>
<sequence>MVGGELVTVGQVSGLTGIPIGTLRYWRHANQGPPSFTLGKRVLYRKAAVEQWIAEQEQATLRGGGAA</sequence>
<evidence type="ECO:0000313" key="2">
    <source>
        <dbReference type="EMBL" id="SIA67264.1"/>
    </source>
</evidence>
<dbReference type="Gene3D" id="1.10.1660.10">
    <property type="match status" value="1"/>
</dbReference>
<proteinExistence type="predicted"/>
<dbReference type="RefSeq" id="WP_005090895.1">
    <property type="nucleotide sequence ID" value="NZ_FRYU01000003.1"/>
</dbReference>
<evidence type="ECO:0000259" key="1">
    <source>
        <dbReference type="Pfam" id="PF12728"/>
    </source>
</evidence>
<protein>
    <submittedName>
        <fullName evidence="2">Helix-turn-helix domain</fullName>
    </submittedName>
</protein>
<reference evidence="2 3" key="1">
    <citation type="submission" date="2016-11" db="EMBL/GenBank/DDBJ databases">
        <authorList>
            <consortium name="Pathogen Informatics"/>
        </authorList>
    </citation>
    <scope>NUCLEOTIDE SEQUENCE [LARGE SCALE GENOMIC DNA]</scope>
    <source>
        <strain evidence="2 3">104</strain>
    </source>
</reference>
<name>A0AB38CX31_9MYCO</name>
<evidence type="ECO:0000313" key="3">
    <source>
        <dbReference type="Proteomes" id="UP000185210"/>
    </source>
</evidence>
<gene>
    <name evidence="2" type="ORF">SAMEA2070301_01844</name>
</gene>
<comment type="caution">
    <text evidence="2">The sequence shown here is derived from an EMBL/GenBank/DDBJ whole genome shotgun (WGS) entry which is preliminary data.</text>
</comment>
<dbReference type="InterPro" id="IPR041657">
    <property type="entry name" value="HTH_17"/>
</dbReference>
<dbReference type="Proteomes" id="UP000185210">
    <property type="component" value="Unassembled WGS sequence"/>
</dbReference>
<dbReference type="AlphaFoldDB" id="A0AB38CX31"/>
<accession>A0AB38CX31</accession>
<dbReference type="Pfam" id="PF12728">
    <property type="entry name" value="HTH_17"/>
    <property type="match status" value="1"/>
</dbReference>
<dbReference type="EMBL" id="FSHM01000002">
    <property type="protein sequence ID" value="SIA67264.1"/>
    <property type="molecule type" value="Genomic_DNA"/>
</dbReference>
<dbReference type="InterPro" id="IPR009061">
    <property type="entry name" value="DNA-bd_dom_put_sf"/>
</dbReference>
<feature type="domain" description="Helix-turn-helix" evidence="1">
    <location>
        <begin position="6"/>
        <end position="56"/>
    </location>
</feature>
<dbReference type="SUPFAM" id="SSF46955">
    <property type="entry name" value="Putative DNA-binding domain"/>
    <property type="match status" value="1"/>
</dbReference>